<dbReference type="NCBIfam" id="TIGR01730">
    <property type="entry name" value="RND_mfp"/>
    <property type="match status" value="1"/>
</dbReference>
<dbReference type="Proteomes" id="UP000199119">
    <property type="component" value="Unassembled WGS sequence"/>
</dbReference>
<accession>A0A1I2EJ82</accession>
<dbReference type="RefSeq" id="WP_092939785.1">
    <property type="nucleotide sequence ID" value="NZ_FONX01000007.1"/>
</dbReference>
<dbReference type="PANTHER" id="PTHR30158:SF3">
    <property type="entry name" value="MULTIDRUG EFFLUX PUMP SUBUNIT ACRA-RELATED"/>
    <property type="match status" value="1"/>
</dbReference>
<dbReference type="Gene3D" id="2.40.420.20">
    <property type="match status" value="1"/>
</dbReference>
<feature type="domain" description="Multidrug resistance protein MdtA-like beta-barrel" evidence="6">
    <location>
        <begin position="242"/>
        <end position="332"/>
    </location>
</feature>
<dbReference type="Gene3D" id="2.40.30.170">
    <property type="match status" value="1"/>
</dbReference>
<dbReference type="GO" id="GO:0022857">
    <property type="term" value="F:transmembrane transporter activity"/>
    <property type="evidence" value="ECO:0007669"/>
    <property type="project" value="InterPro"/>
</dbReference>
<protein>
    <submittedName>
        <fullName evidence="8">Membrane fusion protein, multidrug efflux system</fullName>
    </submittedName>
</protein>
<keyword evidence="9" id="KW-1185">Reference proteome</keyword>
<dbReference type="AlphaFoldDB" id="A0A1I2EJ82"/>
<dbReference type="InterPro" id="IPR006143">
    <property type="entry name" value="RND_pump_MFP"/>
</dbReference>
<feature type="region of interest" description="Disordered" evidence="3">
    <location>
        <begin position="1"/>
        <end position="35"/>
    </location>
</feature>
<comment type="similarity">
    <text evidence="2">Belongs to the membrane fusion protein (MFP) (TC 8.A.1) family.</text>
</comment>
<dbReference type="GO" id="GO:0005886">
    <property type="term" value="C:plasma membrane"/>
    <property type="evidence" value="ECO:0007669"/>
    <property type="project" value="UniProtKB-SubCell"/>
</dbReference>
<feature type="region of interest" description="Disordered" evidence="3">
    <location>
        <begin position="415"/>
        <end position="451"/>
    </location>
</feature>
<feature type="domain" description="Multidrug resistance protein MdtA-like alpha-helical hairpin" evidence="4">
    <location>
        <begin position="136"/>
        <end position="205"/>
    </location>
</feature>
<evidence type="ECO:0000259" key="6">
    <source>
        <dbReference type="Pfam" id="PF25944"/>
    </source>
</evidence>
<dbReference type="EMBL" id="FONX01000007">
    <property type="protein sequence ID" value="SFE92697.1"/>
    <property type="molecule type" value="Genomic_DNA"/>
</dbReference>
<dbReference type="InterPro" id="IPR058626">
    <property type="entry name" value="MdtA-like_b-barrel"/>
</dbReference>
<evidence type="ECO:0000256" key="1">
    <source>
        <dbReference type="ARBA" id="ARBA00004196"/>
    </source>
</evidence>
<evidence type="ECO:0000313" key="8">
    <source>
        <dbReference type="EMBL" id="SFE92697.1"/>
    </source>
</evidence>
<dbReference type="InterPro" id="IPR058627">
    <property type="entry name" value="MdtA-like_C"/>
</dbReference>
<name>A0A1I2EJ82_9BURK</name>
<evidence type="ECO:0000259" key="4">
    <source>
        <dbReference type="Pfam" id="PF25876"/>
    </source>
</evidence>
<dbReference type="FunFam" id="2.40.420.20:FF:000001">
    <property type="entry name" value="Efflux RND transporter periplasmic adaptor subunit"/>
    <property type="match status" value="1"/>
</dbReference>
<dbReference type="STRING" id="1177982.SAMN04489711_107153"/>
<dbReference type="SUPFAM" id="SSF111369">
    <property type="entry name" value="HlyD-like secretion proteins"/>
    <property type="match status" value="1"/>
</dbReference>
<comment type="subcellular location">
    <subcellularLocation>
        <location evidence="1">Cell envelope</location>
    </subcellularLocation>
</comment>
<dbReference type="Gene3D" id="1.10.287.470">
    <property type="entry name" value="Helix hairpin bin"/>
    <property type="match status" value="1"/>
</dbReference>
<evidence type="ECO:0000256" key="2">
    <source>
        <dbReference type="ARBA" id="ARBA00009477"/>
    </source>
</evidence>
<evidence type="ECO:0000259" key="7">
    <source>
        <dbReference type="Pfam" id="PF25967"/>
    </source>
</evidence>
<dbReference type="Pfam" id="PF25917">
    <property type="entry name" value="BSH_RND"/>
    <property type="match status" value="1"/>
</dbReference>
<gene>
    <name evidence="8" type="ORF">SAMN04489711_107153</name>
</gene>
<dbReference type="Pfam" id="PF25876">
    <property type="entry name" value="HH_MFP_RND"/>
    <property type="match status" value="1"/>
</dbReference>
<feature type="domain" description="Multidrug resistance protein MdtA-like barrel-sandwich hybrid" evidence="5">
    <location>
        <begin position="97"/>
        <end position="237"/>
    </location>
</feature>
<evidence type="ECO:0000259" key="5">
    <source>
        <dbReference type="Pfam" id="PF25917"/>
    </source>
</evidence>
<sequence length="451" mass="46392">MNPPPRPSNRPSPAFPPASDLFATPAAAPRTRPGHGLRWRAGAAALVALVALSACSDKAAQQPAARGPVQVGVVTLQPQRQTVTTELPGRTTAYLSAEIRPQVGGIVQKRLFTEGASVKAGQVLYQLDDAGFAVALASAEAAQAKARSAVTTAETNARRNAELVKIDAISRQVYDDSQAALSQARADLGVAAAAVENARINLGYTRIKAPIGGRTTTSTVTPGALVTANQTGALTTISQIDPLYVDVTQSTTDVLRLKRDMAQGRFQQADGGSARIQLLLEDGSTYPHPGRLQFSGVNVNPTTGTITLRAVVPNPDGLLLPGMYVRAVLQAGVDEQALLVPQQGVSRDTAGSASVLLVNAQSKIERRRIEVGSAVGNRWLVTQGLAAGDRVVVDGLQRVKPGDAAEPVEVQIKPQAAQAAQAAPASQPGGGTAAAAPAAAAASAPAVAASR</sequence>
<dbReference type="Pfam" id="PF25944">
    <property type="entry name" value="Beta-barrel_RND"/>
    <property type="match status" value="1"/>
</dbReference>
<dbReference type="GO" id="GO:0046677">
    <property type="term" value="P:response to antibiotic"/>
    <property type="evidence" value="ECO:0007669"/>
    <property type="project" value="TreeGrafter"/>
</dbReference>
<dbReference type="Gene3D" id="2.40.50.100">
    <property type="match status" value="1"/>
</dbReference>
<evidence type="ECO:0000313" key="9">
    <source>
        <dbReference type="Proteomes" id="UP000199119"/>
    </source>
</evidence>
<feature type="compositionally biased region" description="Pro residues" evidence="3">
    <location>
        <begin position="1"/>
        <end position="16"/>
    </location>
</feature>
<evidence type="ECO:0000256" key="3">
    <source>
        <dbReference type="SAM" id="MobiDB-lite"/>
    </source>
</evidence>
<feature type="domain" description="Multidrug resistance protein MdtA-like C-terminal permuted SH3" evidence="7">
    <location>
        <begin position="336"/>
        <end position="398"/>
    </location>
</feature>
<dbReference type="InterPro" id="IPR058624">
    <property type="entry name" value="MdtA-like_HH"/>
</dbReference>
<proteinExistence type="inferred from homology"/>
<dbReference type="PANTHER" id="PTHR30158">
    <property type="entry name" value="ACRA/E-RELATED COMPONENT OF DRUG EFFLUX TRANSPORTER"/>
    <property type="match status" value="1"/>
</dbReference>
<dbReference type="OrthoDB" id="9783047at2"/>
<dbReference type="Pfam" id="PF25967">
    <property type="entry name" value="RND-MFP_C"/>
    <property type="match status" value="1"/>
</dbReference>
<dbReference type="InterPro" id="IPR058625">
    <property type="entry name" value="MdtA-like_BSH"/>
</dbReference>
<reference evidence="9" key="1">
    <citation type="submission" date="2016-10" db="EMBL/GenBank/DDBJ databases">
        <authorList>
            <person name="Varghese N."/>
            <person name="Submissions S."/>
        </authorList>
    </citation>
    <scope>NUCLEOTIDE SEQUENCE [LARGE SCALE GENOMIC DNA]</scope>
    <source>
        <strain evidence="9">DSM 27981</strain>
    </source>
</reference>
<organism evidence="8 9">
    <name type="scientific">Paracidovorax wautersii</name>
    <dbReference type="NCBI Taxonomy" id="1177982"/>
    <lineage>
        <taxon>Bacteria</taxon>
        <taxon>Pseudomonadati</taxon>
        <taxon>Pseudomonadota</taxon>
        <taxon>Betaproteobacteria</taxon>
        <taxon>Burkholderiales</taxon>
        <taxon>Comamonadaceae</taxon>
        <taxon>Paracidovorax</taxon>
    </lineage>
</organism>